<evidence type="ECO:0000259" key="2">
    <source>
        <dbReference type="Pfam" id="PF13592"/>
    </source>
</evidence>
<organism evidence="3 4">
    <name type="scientific">Deinococcus daejeonensis</name>
    <dbReference type="NCBI Taxonomy" id="1007098"/>
    <lineage>
        <taxon>Bacteria</taxon>
        <taxon>Thermotogati</taxon>
        <taxon>Deinococcota</taxon>
        <taxon>Deinococci</taxon>
        <taxon>Deinococcales</taxon>
        <taxon>Deinococcaceae</taxon>
        <taxon>Deinococcus</taxon>
    </lineage>
</organism>
<dbReference type="InterPro" id="IPR038717">
    <property type="entry name" value="Tc1-like_DDE_dom"/>
</dbReference>
<evidence type="ECO:0000313" key="4">
    <source>
        <dbReference type="Proteomes" id="UP000645517"/>
    </source>
</evidence>
<dbReference type="Pfam" id="PF13358">
    <property type="entry name" value="DDE_3"/>
    <property type="match status" value="1"/>
</dbReference>
<proteinExistence type="predicted"/>
<dbReference type="Gene3D" id="3.30.420.10">
    <property type="entry name" value="Ribonuclease H-like superfamily/Ribonuclease H"/>
    <property type="match status" value="1"/>
</dbReference>
<feature type="domain" description="Winged helix-turn helix" evidence="2">
    <location>
        <begin position="188"/>
        <end position="245"/>
    </location>
</feature>
<evidence type="ECO:0008006" key="5">
    <source>
        <dbReference type="Google" id="ProtNLM"/>
    </source>
</evidence>
<dbReference type="PANTHER" id="PTHR46564">
    <property type="entry name" value="TRANSPOSASE"/>
    <property type="match status" value="1"/>
</dbReference>
<accession>A0ABQ2JMA1</accession>
<keyword evidence="4" id="KW-1185">Reference proteome</keyword>
<dbReference type="Pfam" id="PF13384">
    <property type="entry name" value="HTH_23"/>
    <property type="match status" value="1"/>
</dbReference>
<dbReference type="PANTHER" id="PTHR46564:SF1">
    <property type="entry name" value="TRANSPOSASE"/>
    <property type="match status" value="1"/>
</dbReference>
<reference evidence="4" key="1">
    <citation type="journal article" date="2019" name="Int. J. Syst. Evol. Microbiol.">
        <title>The Global Catalogue of Microorganisms (GCM) 10K type strain sequencing project: providing services to taxonomists for standard genome sequencing and annotation.</title>
        <authorList>
            <consortium name="The Broad Institute Genomics Platform"/>
            <consortium name="The Broad Institute Genome Sequencing Center for Infectious Disease"/>
            <person name="Wu L."/>
            <person name="Ma J."/>
        </authorList>
    </citation>
    <scope>NUCLEOTIDE SEQUENCE [LARGE SCALE GENOMIC DNA]</scope>
    <source>
        <strain evidence="4">JCM 16918</strain>
    </source>
</reference>
<feature type="domain" description="Tc1-like transposase DDE" evidence="1">
    <location>
        <begin position="260"/>
        <end position="400"/>
    </location>
</feature>
<gene>
    <name evidence="3" type="ORF">GCM10010842_40010</name>
</gene>
<dbReference type="Pfam" id="PF13592">
    <property type="entry name" value="HTH_33"/>
    <property type="match status" value="1"/>
</dbReference>
<dbReference type="InterPro" id="IPR025959">
    <property type="entry name" value="Winged_HTH_dom"/>
</dbReference>
<dbReference type="Proteomes" id="UP000645517">
    <property type="component" value="Unassembled WGS sequence"/>
</dbReference>
<comment type="caution">
    <text evidence="3">The sequence shown here is derived from an EMBL/GenBank/DDBJ whole genome shotgun (WGS) entry which is preliminary data.</text>
</comment>
<dbReference type="NCBIfam" id="NF033545">
    <property type="entry name" value="transpos_IS630"/>
    <property type="match status" value="1"/>
</dbReference>
<protein>
    <recommendedName>
        <fullName evidence="5">Transposase</fullName>
    </recommendedName>
</protein>
<dbReference type="InterPro" id="IPR047655">
    <property type="entry name" value="Transpos_IS630-like"/>
</dbReference>
<evidence type="ECO:0000259" key="1">
    <source>
        <dbReference type="Pfam" id="PF13358"/>
    </source>
</evidence>
<dbReference type="InterPro" id="IPR036397">
    <property type="entry name" value="RNaseH_sf"/>
</dbReference>
<sequence length="426" mass="47738">MPLLAGSLITDERQNDPGDIGWLNGMPVKEAFHTADDRVSVRASWEARGEFGMPDVLAPKECEHHEGKQLDLVFAELREVRGKAAGQLGQDIGRRVLFSRLSRTFSSHLGKCRVLRNMIQAGGHTNQQIADHFGVSIHTVYTWKERLKRQGGLEATPTTGRPPRLTPEGQQKISTLLQEGALAHGFPDSTWTTARVRELIGRHLNVWYHVDHVRKVLHRLGFSPQKPGKGALEQNEEAVRTWVQTTRPGVEKKVAQGATLVYLDEVGFSLKGVLRRTWAKRGKTPVVRLPASWQKLSTLGAITSNGQFLQRTQTGAVKTGDVLAFLNHLLKHVTGELVVVLDNAAIHRAKAVSAFVKTQARLSLVYLPPYSPEFNPIEKVWAYVKRNVLGNFCARTTKELRRRLRAGWQRIRYIKLPQHLMAATSI</sequence>
<dbReference type="EMBL" id="BMOR01000048">
    <property type="protein sequence ID" value="GGN47984.1"/>
    <property type="molecule type" value="Genomic_DNA"/>
</dbReference>
<dbReference type="SUPFAM" id="SSF46689">
    <property type="entry name" value="Homeodomain-like"/>
    <property type="match status" value="1"/>
</dbReference>
<evidence type="ECO:0000313" key="3">
    <source>
        <dbReference type="EMBL" id="GGN47984.1"/>
    </source>
</evidence>
<name>A0ABQ2JMA1_9DEIO</name>
<dbReference type="InterPro" id="IPR009057">
    <property type="entry name" value="Homeodomain-like_sf"/>
</dbReference>